<keyword evidence="3" id="KW-1185">Reference proteome</keyword>
<feature type="transmembrane region" description="Helical" evidence="1">
    <location>
        <begin position="12"/>
        <end position="33"/>
    </location>
</feature>
<sequence length="60" mass="6351">MGTATSMAWQPLAASLFSYVLMGSTALATLLNVGKPTTGLKRPPTAPNIKAFSDFLFMSE</sequence>
<reference evidence="2 3" key="1">
    <citation type="submission" date="2019-05" db="EMBL/GenBank/DDBJ databases">
        <title>Another draft genome of Portunus trituberculatus and its Hox gene families provides insights of decapod evolution.</title>
        <authorList>
            <person name="Jeong J.-H."/>
            <person name="Song I."/>
            <person name="Kim S."/>
            <person name="Choi T."/>
            <person name="Kim D."/>
            <person name="Ryu S."/>
            <person name="Kim W."/>
        </authorList>
    </citation>
    <scope>NUCLEOTIDE SEQUENCE [LARGE SCALE GENOMIC DNA]</scope>
    <source>
        <tissue evidence="2">Muscle</tissue>
    </source>
</reference>
<keyword evidence="1" id="KW-0812">Transmembrane</keyword>
<gene>
    <name evidence="2" type="ORF">E2C01_012838</name>
</gene>
<evidence type="ECO:0000313" key="2">
    <source>
        <dbReference type="EMBL" id="MPC19908.1"/>
    </source>
</evidence>
<keyword evidence="1" id="KW-0472">Membrane</keyword>
<dbReference type="Proteomes" id="UP000324222">
    <property type="component" value="Unassembled WGS sequence"/>
</dbReference>
<protein>
    <submittedName>
        <fullName evidence="2">Uncharacterized protein</fullName>
    </submittedName>
</protein>
<dbReference type="AlphaFoldDB" id="A0A5B7DF30"/>
<proteinExistence type="predicted"/>
<evidence type="ECO:0000313" key="3">
    <source>
        <dbReference type="Proteomes" id="UP000324222"/>
    </source>
</evidence>
<comment type="caution">
    <text evidence="2">The sequence shown here is derived from an EMBL/GenBank/DDBJ whole genome shotgun (WGS) entry which is preliminary data.</text>
</comment>
<name>A0A5B7DF30_PORTR</name>
<organism evidence="2 3">
    <name type="scientific">Portunus trituberculatus</name>
    <name type="common">Swimming crab</name>
    <name type="synonym">Neptunus trituberculatus</name>
    <dbReference type="NCBI Taxonomy" id="210409"/>
    <lineage>
        <taxon>Eukaryota</taxon>
        <taxon>Metazoa</taxon>
        <taxon>Ecdysozoa</taxon>
        <taxon>Arthropoda</taxon>
        <taxon>Crustacea</taxon>
        <taxon>Multicrustacea</taxon>
        <taxon>Malacostraca</taxon>
        <taxon>Eumalacostraca</taxon>
        <taxon>Eucarida</taxon>
        <taxon>Decapoda</taxon>
        <taxon>Pleocyemata</taxon>
        <taxon>Brachyura</taxon>
        <taxon>Eubrachyura</taxon>
        <taxon>Portunoidea</taxon>
        <taxon>Portunidae</taxon>
        <taxon>Portuninae</taxon>
        <taxon>Portunus</taxon>
    </lineage>
</organism>
<evidence type="ECO:0000256" key="1">
    <source>
        <dbReference type="SAM" id="Phobius"/>
    </source>
</evidence>
<accession>A0A5B7DF30</accession>
<keyword evidence="1" id="KW-1133">Transmembrane helix</keyword>
<dbReference type="EMBL" id="VSRR010000815">
    <property type="protein sequence ID" value="MPC19908.1"/>
    <property type="molecule type" value="Genomic_DNA"/>
</dbReference>